<comment type="caution">
    <text evidence="1">The sequence shown here is derived from an EMBL/GenBank/DDBJ whole genome shotgun (WGS) entry which is preliminary data.</text>
</comment>
<protein>
    <submittedName>
        <fullName evidence="1">Uncharacterized protein</fullName>
    </submittedName>
</protein>
<sequence>MNPDEELILITLTTGVFTGVNSQPCEVRDVILRISKIDRVVPVVLQAEFLAKVFGEVVEVRVDAWEEIVEIYLPGNCEVTPVTEYVLIELGPFTLLDVVEFFDSHCVVLQAVQQFVPNVVDLL</sequence>
<organism evidence="1 2">
    <name type="scientific">Halorientalis brevis</name>
    <dbReference type="NCBI Taxonomy" id="1126241"/>
    <lineage>
        <taxon>Archaea</taxon>
        <taxon>Methanobacteriati</taxon>
        <taxon>Methanobacteriota</taxon>
        <taxon>Stenosarchaea group</taxon>
        <taxon>Halobacteria</taxon>
        <taxon>Halobacteriales</taxon>
        <taxon>Haloarculaceae</taxon>
        <taxon>Halorientalis</taxon>
    </lineage>
</organism>
<name>A0ABD6CG35_9EURY</name>
<dbReference type="EMBL" id="JBHUDJ010000015">
    <property type="protein sequence ID" value="MFD1589286.1"/>
    <property type="molecule type" value="Genomic_DNA"/>
</dbReference>
<dbReference type="RefSeq" id="WP_379815026.1">
    <property type="nucleotide sequence ID" value="NZ_JBHUDJ010000015.1"/>
</dbReference>
<gene>
    <name evidence="1" type="ORF">ACFR9U_20100</name>
</gene>
<reference evidence="1 2" key="1">
    <citation type="journal article" date="2019" name="Int. J. Syst. Evol. Microbiol.">
        <title>The Global Catalogue of Microorganisms (GCM) 10K type strain sequencing project: providing services to taxonomists for standard genome sequencing and annotation.</title>
        <authorList>
            <consortium name="The Broad Institute Genomics Platform"/>
            <consortium name="The Broad Institute Genome Sequencing Center for Infectious Disease"/>
            <person name="Wu L."/>
            <person name="Ma J."/>
        </authorList>
    </citation>
    <scope>NUCLEOTIDE SEQUENCE [LARGE SCALE GENOMIC DNA]</scope>
    <source>
        <strain evidence="1 2">CGMCC 1.12125</strain>
    </source>
</reference>
<keyword evidence="2" id="KW-1185">Reference proteome</keyword>
<dbReference type="AlphaFoldDB" id="A0ABD6CG35"/>
<evidence type="ECO:0000313" key="2">
    <source>
        <dbReference type="Proteomes" id="UP001597119"/>
    </source>
</evidence>
<evidence type="ECO:0000313" key="1">
    <source>
        <dbReference type="EMBL" id="MFD1589286.1"/>
    </source>
</evidence>
<proteinExistence type="predicted"/>
<accession>A0ABD6CG35</accession>
<dbReference type="Proteomes" id="UP001597119">
    <property type="component" value="Unassembled WGS sequence"/>
</dbReference>